<dbReference type="Gene3D" id="3.40.630.30">
    <property type="match status" value="1"/>
</dbReference>
<dbReference type="Proteomes" id="UP001549164">
    <property type="component" value="Unassembled WGS sequence"/>
</dbReference>
<dbReference type="Pfam" id="PF13527">
    <property type="entry name" value="Acetyltransf_9"/>
    <property type="match status" value="1"/>
</dbReference>
<evidence type="ECO:0000313" key="2">
    <source>
        <dbReference type="Proteomes" id="UP001549164"/>
    </source>
</evidence>
<organism evidence="1 2">
    <name type="scientific">Martelella mangrovi</name>
    <dbReference type="NCBI Taxonomy" id="1397477"/>
    <lineage>
        <taxon>Bacteria</taxon>
        <taxon>Pseudomonadati</taxon>
        <taxon>Pseudomonadota</taxon>
        <taxon>Alphaproteobacteria</taxon>
        <taxon>Hyphomicrobiales</taxon>
        <taxon>Aurantimonadaceae</taxon>
        <taxon>Martelella</taxon>
    </lineage>
</organism>
<dbReference type="RefSeq" id="WP_354435531.1">
    <property type="nucleotide sequence ID" value="NZ_JBEPLY010000015.1"/>
</dbReference>
<dbReference type="CDD" id="cd04301">
    <property type="entry name" value="NAT_SF"/>
    <property type="match status" value="1"/>
</dbReference>
<evidence type="ECO:0000313" key="1">
    <source>
        <dbReference type="EMBL" id="MET3601705.1"/>
    </source>
</evidence>
<name>A0ABV2IFJ7_9HYPH</name>
<dbReference type="InterPro" id="IPR016181">
    <property type="entry name" value="Acyl_CoA_acyltransferase"/>
</dbReference>
<dbReference type="EMBL" id="JBEPLY010000015">
    <property type="protein sequence ID" value="MET3601705.1"/>
    <property type="molecule type" value="Genomic_DNA"/>
</dbReference>
<gene>
    <name evidence="1" type="ORF">ABID12_003666</name>
</gene>
<comment type="caution">
    <text evidence="1">The sequence shown here is derived from an EMBL/GenBank/DDBJ whole genome shotgun (WGS) entry which is preliminary data.</text>
</comment>
<keyword evidence="2" id="KW-1185">Reference proteome</keyword>
<accession>A0ABV2IFJ7</accession>
<dbReference type="SUPFAM" id="SSF55729">
    <property type="entry name" value="Acyl-CoA N-acyltransferases (Nat)"/>
    <property type="match status" value="1"/>
</dbReference>
<sequence>MPSGRDLIFRQGYFGEPDAFEALAVLLQDIFSIDIRPMQWLGGVDPTCMPFGYFDAQGRCVANFSVFSMPLAVNGRTMRVAAYQSGAVSPAYRGRGLYRDLMQRAFTHARQTGHEADILLTDKPALYVPYGLRSVRMFGFRGAMPQSSADGPACQALSLDRPADLHRVSAMLDIRQPVSGRFAVTGMKALFLLNAWWQRDEITLSYLSRQKAIVAWRQEAEKLIVFDVVSAEIPPLGEICAALGAACSCVETRFSPDRLQWAEAEAVADPHVYLMASASLAEQLEQSPVGFTPLAEF</sequence>
<proteinExistence type="predicted"/>
<reference evidence="1 2" key="1">
    <citation type="submission" date="2024-06" db="EMBL/GenBank/DDBJ databases">
        <title>Genomic Encyclopedia of Type Strains, Phase IV (KMG-IV): sequencing the most valuable type-strain genomes for metagenomic binning, comparative biology and taxonomic classification.</title>
        <authorList>
            <person name="Goeker M."/>
        </authorList>
    </citation>
    <scope>NUCLEOTIDE SEQUENCE [LARGE SCALE GENOMIC DNA]</scope>
    <source>
        <strain evidence="1 2">DSM 28102</strain>
    </source>
</reference>
<protein>
    <submittedName>
        <fullName evidence="1">GNAT superfamily N-acetyltransferase</fullName>
    </submittedName>
</protein>